<dbReference type="PANTHER" id="PTHR34142">
    <property type="entry name" value="ENDO-BETA-1,4-GLUCANASE A"/>
    <property type="match status" value="1"/>
</dbReference>
<dbReference type="PANTHER" id="PTHR34142:SF1">
    <property type="entry name" value="GLYCOSIDE HYDROLASE FAMILY 5 DOMAIN-CONTAINING PROTEIN"/>
    <property type="match status" value="1"/>
</dbReference>
<evidence type="ECO:0000259" key="5">
    <source>
        <dbReference type="Pfam" id="PF00150"/>
    </source>
</evidence>
<dbReference type="InterPro" id="IPR001547">
    <property type="entry name" value="Glyco_hydro_5"/>
</dbReference>
<dbReference type="SUPFAM" id="SSF51445">
    <property type="entry name" value="(Trans)glycosidases"/>
    <property type="match status" value="1"/>
</dbReference>
<comment type="caution">
    <text evidence="6">The sequence shown here is derived from an EMBL/GenBank/DDBJ whole genome shotgun (WGS) entry which is preliminary data.</text>
</comment>
<protein>
    <submittedName>
        <fullName evidence="6">Glycoside hydrolase family 5 protein</fullName>
        <ecNumber evidence="6">3.2.1.-</ecNumber>
    </submittedName>
</protein>
<evidence type="ECO:0000256" key="1">
    <source>
        <dbReference type="ARBA" id="ARBA00022801"/>
    </source>
</evidence>
<dbReference type="EMBL" id="JBHPBY010000345">
    <property type="protein sequence ID" value="MFC1852656.1"/>
    <property type="molecule type" value="Genomic_DNA"/>
</dbReference>
<gene>
    <name evidence="6" type="ORF">ACFL27_20855</name>
</gene>
<evidence type="ECO:0000256" key="3">
    <source>
        <dbReference type="RuleBase" id="RU361153"/>
    </source>
</evidence>
<reference evidence="6 7" key="1">
    <citation type="submission" date="2024-09" db="EMBL/GenBank/DDBJ databases">
        <title>Laminarin stimulates single cell rates of sulfate reduction while oxygen inhibits transcriptomic activity in coastal marine sediment.</title>
        <authorList>
            <person name="Lindsay M."/>
            <person name="Orcutt B."/>
            <person name="Emerson D."/>
            <person name="Stepanauskas R."/>
            <person name="D'Angelo T."/>
        </authorList>
    </citation>
    <scope>NUCLEOTIDE SEQUENCE [LARGE SCALE GENOMIC DNA]</scope>
    <source>
        <strain evidence="6">SAG AM-311-K15</strain>
    </source>
</reference>
<keyword evidence="1 3" id="KW-0378">Hydrolase</keyword>
<accession>A0ABV6Z2I9</accession>
<sequence length="586" mass="66047">MTSRGTEAQEGLRMGAKTVAVPRALETMEMLNMNSVVTLRVTVSSLCWVMLLSLVMLTCSPADDDAEKVVLPWLTVRNGQIVEANSGRTVILRGTNIDMFYYFEPDYGHFIWNHIDEWALDSYRAAGANHVRLCFHWMTLAESDPVRLRTENLEKYKEIVDMCTARGMYVLLDMHVPPGNEEIDPILGQFWTDPQNTADFLEIWSLLALEFTDNPGILGYDLFNEPSPPAEEDWWDLVDQAVLTIRAVDKRHIIVVEPPLVEYDQPFRIVEDPQILYSFHFYEPFAVTHRAADWCGDTSLPTTAEYPGSSLVDMDVLGLAAPSSTITGTEPWTELWTETTVPVEAGYATIIAYAENGAVDVFFDDFSVIKNGQPVDLVNPHLSRASYFRTGLPRAWFTAIEGGYSCVWDRNTGCLEPGSLHISGSGERALWHQYEWALLTAPLIAVRPGDSLTVRAMVSSAGSSGYGAVSLAFLKPIYIDYNREFLRNFVEQEVIHWLTNNNVPGHVGEFGSMARENDPSATALIRDMASIWNEFNLHWTLWTGRDTAAADHFGFGIIHCPVERFPRECQTFRQSVYTPWRESLAD</sequence>
<feature type="domain" description="Glycoside hydrolase family 5" evidence="5">
    <location>
        <begin position="115"/>
        <end position="299"/>
    </location>
</feature>
<evidence type="ECO:0000256" key="2">
    <source>
        <dbReference type="ARBA" id="ARBA00023295"/>
    </source>
</evidence>
<evidence type="ECO:0000256" key="4">
    <source>
        <dbReference type="SAM" id="Phobius"/>
    </source>
</evidence>
<keyword evidence="4" id="KW-0812">Transmembrane</keyword>
<evidence type="ECO:0000313" key="6">
    <source>
        <dbReference type="EMBL" id="MFC1852656.1"/>
    </source>
</evidence>
<dbReference type="Gene3D" id="3.20.20.80">
    <property type="entry name" value="Glycosidases"/>
    <property type="match status" value="2"/>
</dbReference>
<dbReference type="Gene3D" id="2.60.120.260">
    <property type="entry name" value="Galactose-binding domain-like"/>
    <property type="match status" value="1"/>
</dbReference>
<dbReference type="PROSITE" id="PS00659">
    <property type="entry name" value="GLYCOSYL_HYDROL_F5"/>
    <property type="match status" value="1"/>
</dbReference>
<proteinExistence type="inferred from homology"/>
<keyword evidence="2 3" id="KW-0326">Glycosidase</keyword>
<keyword evidence="7" id="KW-1185">Reference proteome</keyword>
<dbReference type="GO" id="GO:0016798">
    <property type="term" value="F:hydrolase activity, acting on glycosyl bonds"/>
    <property type="evidence" value="ECO:0007669"/>
    <property type="project" value="UniProtKB-KW"/>
</dbReference>
<evidence type="ECO:0000313" key="7">
    <source>
        <dbReference type="Proteomes" id="UP001594351"/>
    </source>
</evidence>
<comment type="similarity">
    <text evidence="3">Belongs to the glycosyl hydrolase 5 (cellulase A) family.</text>
</comment>
<keyword evidence="4" id="KW-1133">Transmembrane helix</keyword>
<feature type="transmembrane region" description="Helical" evidence="4">
    <location>
        <begin position="37"/>
        <end position="57"/>
    </location>
</feature>
<dbReference type="Proteomes" id="UP001594351">
    <property type="component" value="Unassembled WGS sequence"/>
</dbReference>
<organism evidence="6 7">
    <name type="scientific">candidate division CSSED10-310 bacterium</name>
    <dbReference type="NCBI Taxonomy" id="2855610"/>
    <lineage>
        <taxon>Bacteria</taxon>
        <taxon>Bacteria division CSSED10-310</taxon>
    </lineage>
</organism>
<keyword evidence="4" id="KW-0472">Membrane</keyword>
<dbReference type="EC" id="3.2.1.-" evidence="6"/>
<dbReference type="InterPro" id="IPR018087">
    <property type="entry name" value="Glyco_hydro_5_CS"/>
</dbReference>
<dbReference type="InterPro" id="IPR017853">
    <property type="entry name" value="GH"/>
</dbReference>
<name>A0ABV6Z2I9_UNCC1</name>
<dbReference type="Pfam" id="PF00150">
    <property type="entry name" value="Cellulase"/>
    <property type="match status" value="1"/>
</dbReference>